<comment type="catalytic activity">
    <reaction evidence="13 14">
        <text>di-trans,octa-cis-undecaprenyl diphosphate + H2O = di-trans,octa-cis-undecaprenyl phosphate + phosphate + H(+)</text>
        <dbReference type="Rhea" id="RHEA:28094"/>
        <dbReference type="ChEBI" id="CHEBI:15377"/>
        <dbReference type="ChEBI" id="CHEBI:15378"/>
        <dbReference type="ChEBI" id="CHEBI:43474"/>
        <dbReference type="ChEBI" id="CHEBI:58405"/>
        <dbReference type="ChEBI" id="CHEBI:60392"/>
        <dbReference type="EC" id="3.6.1.27"/>
    </reaction>
</comment>
<keyword evidence="16" id="KW-1185">Reference proteome</keyword>
<evidence type="ECO:0000256" key="8">
    <source>
        <dbReference type="ARBA" id="ARBA00022989"/>
    </source>
</evidence>
<evidence type="ECO:0000256" key="4">
    <source>
        <dbReference type="ARBA" id="ARBA00021581"/>
    </source>
</evidence>
<keyword evidence="14" id="KW-0133">Cell shape</keyword>
<evidence type="ECO:0000256" key="10">
    <source>
        <dbReference type="ARBA" id="ARBA00023251"/>
    </source>
</evidence>
<dbReference type="GO" id="GO:0005886">
    <property type="term" value="C:plasma membrane"/>
    <property type="evidence" value="ECO:0007669"/>
    <property type="project" value="UniProtKB-SubCell"/>
</dbReference>
<dbReference type="GO" id="GO:0046677">
    <property type="term" value="P:response to antibiotic"/>
    <property type="evidence" value="ECO:0007669"/>
    <property type="project" value="UniProtKB-UniRule"/>
</dbReference>
<gene>
    <name evidence="14" type="primary">uppP</name>
    <name evidence="15" type="ORF">ID47_04205</name>
</gene>
<dbReference type="KEGG" id="paca:ID47_04205"/>
<dbReference type="Proteomes" id="UP000028926">
    <property type="component" value="Chromosome"/>
</dbReference>
<evidence type="ECO:0000256" key="5">
    <source>
        <dbReference type="ARBA" id="ARBA00022475"/>
    </source>
</evidence>
<feature type="transmembrane region" description="Helical" evidence="14">
    <location>
        <begin position="248"/>
        <end position="266"/>
    </location>
</feature>
<evidence type="ECO:0000256" key="7">
    <source>
        <dbReference type="ARBA" id="ARBA00022801"/>
    </source>
</evidence>
<keyword evidence="5 14" id="KW-1003">Cell membrane</keyword>
<dbReference type="GO" id="GO:0050380">
    <property type="term" value="F:undecaprenyl-diphosphatase activity"/>
    <property type="evidence" value="ECO:0007669"/>
    <property type="project" value="UniProtKB-UniRule"/>
</dbReference>
<dbReference type="STRING" id="91604.ID47_04205"/>
<dbReference type="RefSeq" id="WP_038464126.1">
    <property type="nucleotide sequence ID" value="NZ_CP008941.1"/>
</dbReference>
<comment type="similarity">
    <text evidence="2 14">Belongs to the UppP family.</text>
</comment>
<dbReference type="GO" id="GO:0071555">
    <property type="term" value="P:cell wall organization"/>
    <property type="evidence" value="ECO:0007669"/>
    <property type="project" value="UniProtKB-KW"/>
</dbReference>
<dbReference type="PANTHER" id="PTHR30622:SF4">
    <property type="entry name" value="UNDECAPRENYL-DIPHOSPHATASE"/>
    <property type="match status" value="1"/>
</dbReference>
<evidence type="ECO:0000256" key="2">
    <source>
        <dbReference type="ARBA" id="ARBA00010621"/>
    </source>
</evidence>
<dbReference type="GO" id="GO:0008360">
    <property type="term" value="P:regulation of cell shape"/>
    <property type="evidence" value="ECO:0007669"/>
    <property type="project" value="UniProtKB-KW"/>
</dbReference>
<evidence type="ECO:0000256" key="13">
    <source>
        <dbReference type="ARBA" id="ARBA00047594"/>
    </source>
</evidence>
<dbReference type="HAMAP" id="MF_01006">
    <property type="entry name" value="Undec_diphosphatase"/>
    <property type="match status" value="1"/>
</dbReference>
<dbReference type="eggNOG" id="COG1968">
    <property type="taxonomic scope" value="Bacteria"/>
</dbReference>
<dbReference type="Pfam" id="PF02673">
    <property type="entry name" value="BacA"/>
    <property type="match status" value="1"/>
</dbReference>
<dbReference type="PANTHER" id="PTHR30622">
    <property type="entry name" value="UNDECAPRENYL-DIPHOSPHATASE"/>
    <property type="match status" value="1"/>
</dbReference>
<feature type="transmembrane region" description="Helical" evidence="14">
    <location>
        <begin position="118"/>
        <end position="135"/>
    </location>
</feature>
<keyword evidence="7 14" id="KW-0378">Hydrolase</keyword>
<evidence type="ECO:0000313" key="16">
    <source>
        <dbReference type="Proteomes" id="UP000028926"/>
    </source>
</evidence>
<dbReference type="OrthoDB" id="9808289at2"/>
<keyword evidence="14" id="KW-0573">Peptidoglycan synthesis</keyword>
<organism evidence="15 16">
    <name type="scientific">Candidatus Odyssella acanthamoebae</name>
    <dbReference type="NCBI Taxonomy" id="91604"/>
    <lineage>
        <taxon>Bacteria</taxon>
        <taxon>Pseudomonadati</taxon>
        <taxon>Pseudomonadota</taxon>
        <taxon>Alphaproteobacteria</taxon>
        <taxon>Holosporales</taxon>
        <taxon>Candidatus Paracaedibacteraceae</taxon>
        <taxon>Candidatus Odyssella</taxon>
    </lineage>
</organism>
<comment type="function">
    <text evidence="14">Catalyzes the dephosphorylation of undecaprenyl diphosphate (UPP). Confers resistance to bacitracin.</text>
</comment>
<dbReference type="InterPro" id="IPR003824">
    <property type="entry name" value="UppP"/>
</dbReference>
<comment type="subcellular location">
    <subcellularLocation>
        <location evidence="1 14">Cell membrane</location>
        <topology evidence="1 14">Multi-pass membrane protein</topology>
    </subcellularLocation>
</comment>
<sequence length="267" mass="29318">MSYLAILVLSFIQGLTEFLPVSSSGHLILIPKLFGWPDQGLEMDVAVHLGTLLSVILYFREDIKDLIQHFFRYIASGFNQEKFTPETKLSFIIIVATLPAVIVGFSLKKMGMDMMRSIQLIATTSIVFGILMYIADRRPQLWGLDKINWGSGFIIGLAQAIALIPGTSRSGICMTAARAMGFDRITSARFAFLLSIPAILGAGLLTTIDAVKEGHSIFNAVFGMAFGLSFLFGLAAIHFMLSFLTRHGLGIFTLYRVVLGIILLTVM</sequence>
<evidence type="ECO:0000256" key="3">
    <source>
        <dbReference type="ARBA" id="ARBA00012374"/>
    </source>
</evidence>
<protein>
    <recommendedName>
        <fullName evidence="4 14">Undecaprenyl-diphosphatase</fullName>
        <ecNumber evidence="3 14">3.6.1.27</ecNumber>
    </recommendedName>
    <alternativeName>
        <fullName evidence="12 14">Bacitracin resistance protein</fullName>
    </alternativeName>
    <alternativeName>
        <fullName evidence="11 14">Undecaprenyl pyrophosphate phosphatase</fullName>
    </alternativeName>
</protein>
<reference evidence="15 16" key="1">
    <citation type="submission" date="2014-07" db="EMBL/GenBank/DDBJ databases">
        <title>Comparative genomic insights into amoeba endosymbionts belonging to the families of Holosporaceae and Candidatus Midichloriaceae within Rickettsiales.</title>
        <authorList>
            <person name="Wang Z."/>
            <person name="Wu M."/>
        </authorList>
    </citation>
    <scope>NUCLEOTIDE SEQUENCE [LARGE SCALE GENOMIC DNA]</scope>
    <source>
        <strain evidence="15">PRA3</strain>
    </source>
</reference>
<keyword evidence="14" id="KW-0961">Cell wall biogenesis/degradation</keyword>
<keyword evidence="6 14" id="KW-0812">Transmembrane</keyword>
<dbReference type="AlphaFoldDB" id="A0A077AZD4"/>
<dbReference type="HOGENOM" id="CLU_060296_1_0_5"/>
<feature type="transmembrane region" description="Helical" evidence="14">
    <location>
        <begin position="89"/>
        <end position="106"/>
    </location>
</feature>
<evidence type="ECO:0000256" key="9">
    <source>
        <dbReference type="ARBA" id="ARBA00023136"/>
    </source>
</evidence>
<feature type="transmembrane region" description="Helical" evidence="14">
    <location>
        <begin position="188"/>
        <end position="208"/>
    </location>
</feature>
<evidence type="ECO:0000256" key="11">
    <source>
        <dbReference type="ARBA" id="ARBA00032707"/>
    </source>
</evidence>
<evidence type="ECO:0000256" key="6">
    <source>
        <dbReference type="ARBA" id="ARBA00022692"/>
    </source>
</evidence>
<accession>A0A077AZD4</accession>
<keyword evidence="8 14" id="KW-1133">Transmembrane helix</keyword>
<feature type="transmembrane region" description="Helical" evidence="14">
    <location>
        <begin position="220"/>
        <end position="241"/>
    </location>
</feature>
<evidence type="ECO:0000256" key="12">
    <source>
        <dbReference type="ARBA" id="ARBA00032932"/>
    </source>
</evidence>
<dbReference type="GO" id="GO:0009252">
    <property type="term" value="P:peptidoglycan biosynthetic process"/>
    <property type="evidence" value="ECO:0007669"/>
    <property type="project" value="UniProtKB-KW"/>
</dbReference>
<proteinExistence type="inferred from homology"/>
<feature type="transmembrane region" description="Helical" evidence="14">
    <location>
        <begin position="147"/>
        <end position="167"/>
    </location>
</feature>
<name>A0A077AZD4_9PROT</name>
<keyword evidence="10 14" id="KW-0046">Antibiotic resistance</keyword>
<evidence type="ECO:0000256" key="14">
    <source>
        <dbReference type="HAMAP-Rule" id="MF_01006"/>
    </source>
</evidence>
<evidence type="ECO:0000313" key="15">
    <source>
        <dbReference type="EMBL" id="AIK96115.1"/>
    </source>
</evidence>
<dbReference type="EC" id="3.6.1.27" evidence="3 14"/>
<comment type="miscellaneous">
    <text evidence="14">Bacitracin is thought to be involved in the inhibition of peptidoglycan synthesis by sequestering undecaprenyl diphosphate, thereby reducing the pool of lipid carrier available.</text>
</comment>
<evidence type="ECO:0000256" key="1">
    <source>
        <dbReference type="ARBA" id="ARBA00004651"/>
    </source>
</evidence>
<dbReference type="EMBL" id="CP008941">
    <property type="protein sequence ID" value="AIK96115.1"/>
    <property type="molecule type" value="Genomic_DNA"/>
</dbReference>
<keyword evidence="9 14" id="KW-0472">Membrane</keyword>
<dbReference type="NCBIfam" id="NF001393">
    <property type="entry name" value="PRK00281.2-4"/>
    <property type="match status" value="1"/>
</dbReference>